<evidence type="ECO:0000259" key="3">
    <source>
        <dbReference type="PROSITE" id="PS50983"/>
    </source>
</evidence>
<proteinExistence type="inferred from homology"/>
<evidence type="ECO:0000313" key="5">
    <source>
        <dbReference type="Proteomes" id="UP000198828"/>
    </source>
</evidence>
<dbReference type="OrthoDB" id="9812528at2"/>
<keyword evidence="2" id="KW-0175">Coiled coil</keyword>
<dbReference type="RefSeq" id="WP_093750961.1">
    <property type="nucleotide sequence ID" value="NZ_BSYN01000002.1"/>
</dbReference>
<organism evidence="4 5">
    <name type="scientific">Tepidimicrobium xylanilyticum</name>
    <dbReference type="NCBI Taxonomy" id="1123352"/>
    <lineage>
        <taxon>Bacteria</taxon>
        <taxon>Bacillati</taxon>
        <taxon>Bacillota</taxon>
        <taxon>Tissierellia</taxon>
        <taxon>Tissierellales</taxon>
        <taxon>Tepidimicrobiaceae</taxon>
        <taxon>Tepidimicrobium</taxon>
    </lineage>
</organism>
<feature type="coiled-coil region" evidence="2">
    <location>
        <begin position="238"/>
        <end position="265"/>
    </location>
</feature>
<feature type="domain" description="Fe/B12 periplasmic-binding" evidence="3">
    <location>
        <begin position="112"/>
        <end position="385"/>
    </location>
</feature>
<dbReference type="PANTHER" id="PTHR30535:SF34">
    <property type="entry name" value="MOLYBDATE-BINDING PROTEIN MOLA"/>
    <property type="match status" value="1"/>
</dbReference>
<dbReference type="Proteomes" id="UP000198828">
    <property type="component" value="Unassembled WGS sequence"/>
</dbReference>
<evidence type="ECO:0000256" key="1">
    <source>
        <dbReference type="ARBA" id="ARBA00008814"/>
    </source>
</evidence>
<dbReference type="Gene3D" id="3.40.50.1980">
    <property type="entry name" value="Nitrogenase molybdenum iron protein domain"/>
    <property type="match status" value="2"/>
</dbReference>
<gene>
    <name evidence="4" type="ORF">SAMN05660923_00725</name>
</gene>
<evidence type="ECO:0000313" key="4">
    <source>
        <dbReference type="EMBL" id="SDW43869.1"/>
    </source>
</evidence>
<accession>A0A1H2TKV5</accession>
<dbReference type="PROSITE" id="PS50983">
    <property type="entry name" value="FE_B12_PBP"/>
    <property type="match status" value="1"/>
</dbReference>
<evidence type="ECO:0000256" key="2">
    <source>
        <dbReference type="SAM" id="Coils"/>
    </source>
</evidence>
<dbReference type="EMBL" id="FNNG01000002">
    <property type="protein sequence ID" value="SDW43869.1"/>
    <property type="molecule type" value="Genomic_DNA"/>
</dbReference>
<dbReference type="SUPFAM" id="SSF53807">
    <property type="entry name" value="Helical backbone' metal receptor"/>
    <property type="match status" value="1"/>
</dbReference>
<dbReference type="Pfam" id="PF01497">
    <property type="entry name" value="Peripla_BP_2"/>
    <property type="match status" value="1"/>
</dbReference>
<protein>
    <submittedName>
        <fullName evidence="4">Iron complex transport system substrate-binding protein</fullName>
    </submittedName>
</protein>
<name>A0A1H2TKV5_9FIRM</name>
<keyword evidence="5" id="KW-1185">Reference proteome</keyword>
<dbReference type="PROSITE" id="PS51257">
    <property type="entry name" value="PROKAR_LIPOPROTEIN"/>
    <property type="match status" value="1"/>
</dbReference>
<dbReference type="AlphaFoldDB" id="A0A1H2TKV5"/>
<dbReference type="InterPro" id="IPR002491">
    <property type="entry name" value="ABC_transptr_periplasmic_BD"/>
</dbReference>
<dbReference type="InterPro" id="IPR050902">
    <property type="entry name" value="ABC_Transporter_SBP"/>
</dbReference>
<comment type="similarity">
    <text evidence="1">Belongs to the bacterial solute-binding protein 8 family.</text>
</comment>
<sequence>MVRRNIFIRVILVTLVLLLMLTGCKSQEKDEVISSQEDVEEAIKRNVDEDTGLVHIGEMELKYAKSFSVDYYEGGYKIITEWNGRKTLLIPEGKEVPDLKADINVIQLPIESVGVFATTAAAELRPLGLLDKITLVTTEMDDWHIQEVKEGMEEGRITYVGRNSAPDYELIQSIKPDIVLITTGTGHGTDEVAAKFDELGIKWISRGSQRESDPRGRLEWIKLMGALFDKEEEAAEFFDVQLKKIEEIEQKIANLEGQREKFASFFLANDIYYVRNKGDYEVKMLELAGGEYILSDLNPDQDGNSKMNAEELYKSIEDADILFYNNRLGRGIQCIDDLKSSAEYFADIKAVREGRVWGYKPHYFQHADRVADMIEDLYTIFTTPHGQITETEYFFLME</sequence>
<dbReference type="PANTHER" id="PTHR30535">
    <property type="entry name" value="VITAMIN B12-BINDING PROTEIN"/>
    <property type="match status" value="1"/>
</dbReference>
<reference evidence="4 5" key="1">
    <citation type="submission" date="2016-10" db="EMBL/GenBank/DDBJ databases">
        <authorList>
            <person name="de Groot N.N."/>
        </authorList>
    </citation>
    <scope>NUCLEOTIDE SEQUENCE [LARGE SCALE GENOMIC DNA]</scope>
    <source>
        <strain evidence="4 5">DSM 23310</strain>
    </source>
</reference>